<keyword evidence="4" id="KW-1185">Reference proteome</keyword>
<evidence type="ECO:0000313" key="3">
    <source>
        <dbReference type="EMBL" id="MBO0481431.1"/>
    </source>
</evidence>
<feature type="transmembrane region" description="Helical" evidence="2">
    <location>
        <begin position="37"/>
        <end position="58"/>
    </location>
</feature>
<name>A0ABS3HYC4_9ENTE</name>
<dbReference type="InterPro" id="IPR010540">
    <property type="entry name" value="CmpB_TMEM229"/>
</dbReference>
<feature type="transmembrane region" description="Helical" evidence="2">
    <location>
        <begin position="145"/>
        <end position="164"/>
    </location>
</feature>
<proteinExistence type="predicted"/>
<evidence type="ECO:0000256" key="1">
    <source>
        <dbReference type="SAM" id="Coils"/>
    </source>
</evidence>
<keyword evidence="2" id="KW-1133">Transmembrane helix</keyword>
<accession>A0ABS3HYC4</accession>
<dbReference type="Proteomes" id="UP000664832">
    <property type="component" value="Unassembled WGS sequence"/>
</dbReference>
<feature type="coiled-coil region" evidence="1">
    <location>
        <begin position="166"/>
        <end position="197"/>
    </location>
</feature>
<keyword evidence="1" id="KW-0175">Coiled coil</keyword>
<gene>
    <name evidence="3" type="ORF">JZO71_03710</name>
</gene>
<organism evidence="3 4">
    <name type="scientific">Candidatus Enterococcus courvalinii</name>
    <dbReference type="NCBI Taxonomy" id="2815329"/>
    <lineage>
        <taxon>Bacteria</taxon>
        <taxon>Bacillati</taxon>
        <taxon>Bacillota</taxon>
        <taxon>Bacilli</taxon>
        <taxon>Lactobacillales</taxon>
        <taxon>Enterococcaceae</taxon>
        <taxon>Enterococcus</taxon>
    </lineage>
</organism>
<protein>
    <submittedName>
        <fullName evidence="3">ABC transporter permease</fullName>
    </submittedName>
</protein>
<sequence>MNEFIRVVLLFFIYSFVGWLWETVYCSIKAKHFVYRGFLVGPITPIYGFGILGVLYFIEPFQSNLVLLYVLSTVLVTILEYLTSFGLEKLFHATWWDYHDVPLNINGRVAVPVSLFWGVGCVLIVKVIHPHILILEQLLAERFGFYLPVILIGLIMMDLGYTLANLQSFQKAVTDLQKAINEQKANLQEVFEKTKDEWEERQKTSGTVFGKGIVSKPEKKAATDWLQAFKESAKTNDYLPRLNYTQRRFLKNFPQLSLKEGKDVNEIRQLVKELRKKK</sequence>
<dbReference type="Pfam" id="PF06541">
    <property type="entry name" value="ABC_trans_CmpB"/>
    <property type="match status" value="1"/>
</dbReference>
<feature type="transmembrane region" description="Helical" evidence="2">
    <location>
        <begin position="65"/>
        <end position="85"/>
    </location>
</feature>
<feature type="transmembrane region" description="Helical" evidence="2">
    <location>
        <begin position="105"/>
        <end position="125"/>
    </location>
</feature>
<keyword evidence="2" id="KW-0812">Transmembrane</keyword>
<reference evidence="3 4" key="1">
    <citation type="submission" date="2021-03" db="EMBL/GenBank/DDBJ databases">
        <title>Enterococcal diversity collection.</title>
        <authorList>
            <person name="Gilmore M.S."/>
            <person name="Schwartzman J."/>
            <person name="Van Tyne D."/>
            <person name="Martin M."/>
            <person name="Earl A.M."/>
            <person name="Manson A.L."/>
            <person name="Straub T."/>
            <person name="Salamzade R."/>
            <person name="Saavedra J."/>
            <person name="Lebreton F."/>
            <person name="Prichula J."/>
            <person name="Schaufler K."/>
            <person name="Gaca A."/>
            <person name="Sgardioli B."/>
            <person name="Wagenaar J."/>
            <person name="Strong T."/>
        </authorList>
    </citation>
    <scope>NUCLEOTIDE SEQUENCE [LARGE SCALE GENOMIC DNA]</scope>
    <source>
        <strain evidence="3 4">MSG2901</strain>
    </source>
</reference>
<keyword evidence="2" id="KW-0472">Membrane</keyword>
<evidence type="ECO:0000256" key="2">
    <source>
        <dbReference type="SAM" id="Phobius"/>
    </source>
</evidence>
<comment type="caution">
    <text evidence="3">The sequence shown here is derived from an EMBL/GenBank/DDBJ whole genome shotgun (WGS) entry which is preliminary data.</text>
</comment>
<dbReference type="RefSeq" id="WP_206898250.1">
    <property type="nucleotide sequence ID" value="NZ_JAFLWI010000004.1"/>
</dbReference>
<evidence type="ECO:0000313" key="4">
    <source>
        <dbReference type="Proteomes" id="UP000664832"/>
    </source>
</evidence>
<dbReference type="EMBL" id="JAFLWI010000004">
    <property type="protein sequence ID" value="MBO0481431.1"/>
    <property type="molecule type" value="Genomic_DNA"/>
</dbReference>
<feature type="transmembrane region" description="Helical" evidence="2">
    <location>
        <begin position="7"/>
        <end position="25"/>
    </location>
</feature>